<feature type="domain" description="Glycosyl transferase family 1" evidence="1">
    <location>
        <begin position="174"/>
        <end position="341"/>
    </location>
</feature>
<dbReference type="OrthoDB" id="1522162at2"/>
<organism evidence="3 4">
    <name type="scientific">Christiangramia gaetbulicola</name>
    <dbReference type="NCBI Taxonomy" id="703340"/>
    <lineage>
        <taxon>Bacteria</taxon>
        <taxon>Pseudomonadati</taxon>
        <taxon>Bacteroidota</taxon>
        <taxon>Flavobacteriia</taxon>
        <taxon>Flavobacteriales</taxon>
        <taxon>Flavobacteriaceae</taxon>
        <taxon>Christiangramia</taxon>
    </lineage>
</organism>
<accession>A0A2T6AEW6</accession>
<comment type="caution">
    <text evidence="3">The sequence shown here is derived from an EMBL/GenBank/DDBJ whole genome shotgun (WGS) entry which is preliminary data.</text>
</comment>
<name>A0A2T6AEW6_9FLAO</name>
<dbReference type="SUPFAM" id="SSF53756">
    <property type="entry name" value="UDP-Glycosyltransferase/glycogen phosphorylase"/>
    <property type="match status" value="1"/>
</dbReference>
<dbReference type="RefSeq" id="WP_108172660.1">
    <property type="nucleotide sequence ID" value="NZ_QBKQ01000003.1"/>
</dbReference>
<proteinExistence type="predicted"/>
<dbReference type="GO" id="GO:0016757">
    <property type="term" value="F:glycosyltransferase activity"/>
    <property type="evidence" value="ECO:0007669"/>
    <property type="project" value="InterPro"/>
</dbReference>
<feature type="domain" description="Glycosyltransferase subfamily 4-like N-terminal" evidence="2">
    <location>
        <begin position="49"/>
        <end position="166"/>
    </location>
</feature>
<dbReference type="PANTHER" id="PTHR12526">
    <property type="entry name" value="GLYCOSYLTRANSFERASE"/>
    <property type="match status" value="1"/>
</dbReference>
<reference evidence="3 4" key="1">
    <citation type="submission" date="2018-04" db="EMBL/GenBank/DDBJ databases">
        <title>Genomic Encyclopedia of Archaeal and Bacterial Type Strains, Phase II (KMG-II): from individual species to whole genera.</title>
        <authorList>
            <person name="Goeker M."/>
        </authorList>
    </citation>
    <scope>NUCLEOTIDE SEQUENCE [LARGE SCALE GENOMIC DNA]</scope>
    <source>
        <strain evidence="3 4">DSM 23082</strain>
    </source>
</reference>
<dbReference type="AlphaFoldDB" id="A0A2T6AEW6"/>
<keyword evidence="3" id="KW-0808">Transferase</keyword>
<dbReference type="InterPro" id="IPR001296">
    <property type="entry name" value="Glyco_trans_1"/>
</dbReference>
<dbReference type="Gene3D" id="3.40.50.2000">
    <property type="entry name" value="Glycogen Phosphorylase B"/>
    <property type="match status" value="2"/>
</dbReference>
<dbReference type="Proteomes" id="UP000244174">
    <property type="component" value="Unassembled WGS sequence"/>
</dbReference>
<protein>
    <submittedName>
        <fullName evidence="3">Glycosyltransferase involved in cell wall biosynthesis</fullName>
    </submittedName>
</protein>
<gene>
    <name evidence="3" type="ORF">C8P64_2792</name>
</gene>
<evidence type="ECO:0000313" key="3">
    <source>
        <dbReference type="EMBL" id="PTX42364.1"/>
    </source>
</evidence>
<dbReference type="InterPro" id="IPR028098">
    <property type="entry name" value="Glyco_trans_4-like_N"/>
</dbReference>
<evidence type="ECO:0000313" key="4">
    <source>
        <dbReference type="Proteomes" id="UP000244174"/>
    </source>
</evidence>
<dbReference type="Pfam" id="PF00534">
    <property type="entry name" value="Glycos_transf_1"/>
    <property type="match status" value="1"/>
</dbReference>
<sequence>MKILHVSTIIEWRGGDSQMLTTYNILKDFSDIDQLILCPSGSVLESKCIDLNIPHYTAERKSKFSLAFIKQLVNVVRNENVDVLHVHDSNAFSLSMLALKFLKDVKFVYSRKRNNRIKKNYFKNLKYNNKRIKSIVCVSNAVKEVLLPVVEKPEKIKVIYDGIDVSKFNPKKSREILEKDYDISPDTIIIGNIAGLTKQKDLFTFIEAAKEIKSSHHGKIKFLIVGQGPLEKELKDFRDDLGLQEDVIFTGFRKDVPEILPEFDLFMISSETEGLPLSIMEAFACKVPVVATTAGGTGEAIENKITGMISPVKDAAALAKNVLLTLNDPELKNSMIENAYELVHQKFTLEVMQKEYYEFYKNL</sequence>
<keyword evidence="4" id="KW-1185">Reference proteome</keyword>
<dbReference type="EMBL" id="QBKQ01000003">
    <property type="protein sequence ID" value="PTX42364.1"/>
    <property type="molecule type" value="Genomic_DNA"/>
</dbReference>
<dbReference type="PANTHER" id="PTHR12526:SF630">
    <property type="entry name" value="GLYCOSYLTRANSFERASE"/>
    <property type="match status" value="1"/>
</dbReference>
<evidence type="ECO:0000259" key="2">
    <source>
        <dbReference type="Pfam" id="PF13439"/>
    </source>
</evidence>
<dbReference type="Pfam" id="PF13439">
    <property type="entry name" value="Glyco_transf_4"/>
    <property type="match status" value="1"/>
</dbReference>
<evidence type="ECO:0000259" key="1">
    <source>
        <dbReference type="Pfam" id="PF00534"/>
    </source>
</evidence>